<proteinExistence type="inferred from homology"/>
<dbReference type="Pfam" id="PF00528">
    <property type="entry name" value="BPD_transp_1"/>
    <property type="match status" value="1"/>
</dbReference>
<evidence type="ECO:0000256" key="2">
    <source>
        <dbReference type="ARBA" id="ARBA00022448"/>
    </source>
</evidence>
<dbReference type="RefSeq" id="WP_106770497.1">
    <property type="nucleotide sequence ID" value="NZ_PXYK01000002.1"/>
</dbReference>
<dbReference type="Gene3D" id="1.10.3720.10">
    <property type="entry name" value="MetI-like"/>
    <property type="match status" value="1"/>
</dbReference>
<sequence length="312" mass="33697">MSRLVLTRIGMALISLLAVSAIIFWCVELLPGDAAERILGRNATPESLALLRETLNLHLSAPERYLTWLSNLLSGDFGTSLVADRPVLDYIASRIANTALLSGFALILYIPISIALGVITAINRGRMADHAISVVVLIFMCLPEFVIGILLISIFAIKLAWLPPLALIGQANGFGDLLRLIALPTITIVAAMSAYAVRMMRESLIEVLDSSYVLMARLKGLPTWRVLLFHALPNALGPAINITALNVAWMIGGVVVVEAVFEFPGIGRLMVDSISHKDVPVILAISMVMTGAYIATNLIADVLVILLNPKLR</sequence>
<dbReference type="InterPro" id="IPR045621">
    <property type="entry name" value="BPD_transp_1_N"/>
</dbReference>
<feature type="transmembrane region" description="Helical" evidence="7">
    <location>
        <begin position="134"/>
        <end position="157"/>
    </location>
</feature>
<keyword evidence="6 7" id="KW-0472">Membrane</keyword>
<keyword evidence="3" id="KW-1003">Cell membrane</keyword>
<evidence type="ECO:0000256" key="7">
    <source>
        <dbReference type="RuleBase" id="RU363032"/>
    </source>
</evidence>
<evidence type="ECO:0000256" key="1">
    <source>
        <dbReference type="ARBA" id="ARBA00004651"/>
    </source>
</evidence>
<protein>
    <submittedName>
        <fullName evidence="9">ABC transporter permease</fullName>
    </submittedName>
</protein>
<comment type="similarity">
    <text evidence="7">Belongs to the binding-protein-dependent transport system permease family.</text>
</comment>
<accession>A0A2P7SRU2</accession>
<dbReference type="PANTHER" id="PTHR43163:SF3">
    <property type="entry name" value="PEPTIDE ABC TRANSPORTER PERMEASE PROTEIN"/>
    <property type="match status" value="1"/>
</dbReference>
<evidence type="ECO:0000256" key="6">
    <source>
        <dbReference type="ARBA" id="ARBA00023136"/>
    </source>
</evidence>
<gene>
    <name evidence="9" type="ORF">C7I84_02075</name>
</gene>
<dbReference type="GO" id="GO:0005886">
    <property type="term" value="C:plasma membrane"/>
    <property type="evidence" value="ECO:0007669"/>
    <property type="project" value="UniProtKB-SubCell"/>
</dbReference>
<evidence type="ECO:0000313" key="10">
    <source>
        <dbReference type="Proteomes" id="UP000241229"/>
    </source>
</evidence>
<feature type="transmembrane region" description="Helical" evidence="7">
    <location>
        <begin position="177"/>
        <end position="197"/>
    </location>
</feature>
<evidence type="ECO:0000256" key="5">
    <source>
        <dbReference type="ARBA" id="ARBA00022989"/>
    </source>
</evidence>
<comment type="subcellular location">
    <subcellularLocation>
        <location evidence="1 7">Cell membrane</location>
        <topology evidence="1 7">Multi-pass membrane protein</topology>
    </subcellularLocation>
</comment>
<feature type="transmembrane region" description="Helical" evidence="7">
    <location>
        <begin position="239"/>
        <end position="261"/>
    </location>
</feature>
<feature type="transmembrane region" description="Helical" evidence="7">
    <location>
        <begin position="12"/>
        <end position="30"/>
    </location>
</feature>
<comment type="caution">
    <text evidence="9">The sequence shown here is derived from an EMBL/GenBank/DDBJ whole genome shotgun (WGS) entry which is preliminary data.</text>
</comment>
<feature type="domain" description="ABC transmembrane type-1" evidence="8">
    <location>
        <begin position="95"/>
        <end position="300"/>
    </location>
</feature>
<dbReference type="PANTHER" id="PTHR43163">
    <property type="entry name" value="DIPEPTIDE TRANSPORT SYSTEM PERMEASE PROTEIN DPPB-RELATED"/>
    <property type="match status" value="1"/>
</dbReference>
<dbReference type="Pfam" id="PF19300">
    <property type="entry name" value="BPD_transp_1_N"/>
    <property type="match status" value="1"/>
</dbReference>
<evidence type="ECO:0000259" key="8">
    <source>
        <dbReference type="PROSITE" id="PS50928"/>
    </source>
</evidence>
<evidence type="ECO:0000256" key="3">
    <source>
        <dbReference type="ARBA" id="ARBA00022475"/>
    </source>
</evidence>
<dbReference type="OrthoDB" id="9805855at2"/>
<feature type="transmembrane region" description="Helical" evidence="7">
    <location>
        <begin position="99"/>
        <end position="122"/>
    </location>
</feature>
<dbReference type="CDD" id="cd06261">
    <property type="entry name" value="TM_PBP2"/>
    <property type="match status" value="1"/>
</dbReference>
<organism evidence="9 10">
    <name type="scientific">Kumtagia ephedrae</name>
    <dbReference type="NCBI Taxonomy" id="2116701"/>
    <lineage>
        <taxon>Bacteria</taxon>
        <taxon>Pseudomonadati</taxon>
        <taxon>Pseudomonadota</taxon>
        <taxon>Alphaproteobacteria</taxon>
        <taxon>Hyphomicrobiales</taxon>
        <taxon>Phyllobacteriaceae</taxon>
        <taxon>Kumtagia</taxon>
    </lineage>
</organism>
<dbReference type="AlphaFoldDB" id="A0A2P7SRU2"/>
<keyword evidence="5 7" id="KW-1133">Transmembrane helix</keyword>
<name>A0A2P7SRU2_9HYPH</name>
<dbReference type="PROSITE" id="PS50928">
    <property type="entry name" value="ABC_TM1"/>
    <property type="match status" value="1"/>
</dbReference>
<dbReference type="GO" id="GO:0055085">
    <property type="term" value="P:transmembrane transport"/>
    <property type="evidence" value="ECO:0007669"/>
    <property type="project" value="InterPro"/>
</dbReference>
<dbReference type="SUPFAM" id="SSF161098">
    <property type="entry name" value="MetI-like"/>
    <property type="match status" value="1"/>
</dbReference>
<evidence type="ECO:0000256" key="4">
    <source>
        <dbReference type="ARBA" id="ARBA00022692"/>
    </source>
</evidence>
<keyword evidence="2 7" id="KW-0813">Transport</keyword>
<feature type="transmembrane region" description="Helical" evidence="7">
    <location>
        <begin position="281"/>
        <end position="307"/>
    </location>
</feature>
<evidence type="ECO:0000313" key="9">
    <source>
        <dbReference type="EMBL" id="PSJ65157.1"/>
    </source>
</evidence>
<keyword evidence="4 7" id="KW-0812">Transmembrane</keyword>
<dbReference type="EMBL" id="PXYK01000002">
    <property type="protein sequence ID" value="PSJ65157.1"/>
    <property type="molecule type" value="Genomic_DNA"/>
</dbReference>
<keyword evidence="10" id="KW-1185">Reference proteome</keyword>
<dbReference type="InterPro" id="IPR035906">
    <property type="entry name" value="MetI-like_sf"/>
</dbReference>
<dbReference type="Proteomes" id="UP000241229">
    <property type="component" value="Unassembled WGS sequence"/>
</dbReference>
<dbReference type="InterPro" id="IPR000515">
    <property type="entry name" value="MetI-like"/>
</dbReference>
<reference evidence="9 10" key="1">
    <citation type="submission" date="2018-03" db="EMBL/GenBank/DDBJ databases">
        <title>The draft genome of Mesorhizobium sp. 6GN-30.</title>
        <authorList>
            <person name="Liu L."/>
            <person name="Li L."/>
            <person name="Wang T."/>
            <person name="Zhang X."/>
            <person name="Liang L."/>
        </authorList>
    </citation>
    <scope>NUCLEOTIDE SEQUENCE [LARGE SCALE GENOMIC DNA]</scope>
    <source>
        <strain evidence="9 10">6GN30</strain>
    </source>
</reference>